<dbReference type="Proteomes" id="UP000197025">
    <property type="component" value="Unassembled WGS sequence"/>
</dbReference>
<dbReference type="PROSITE" id="PS50005">
    <property type="entry name" value="TPR"/>
    <property type="match status" value="5"/>
</dbReference>
<dbReference type="EMBL" id="FYEK01000035">
    <property type="protein sequence ID" value="SNB67916.1"/>
    <property type="molecule type" value="Genomic_DNA"/>
</dbReference>
<dbReference type="Pfam" id="PF14559">
    <property type="entry name" value="TPR_19"/>
    <property type="match status" value="1"/>
</dbReference>
<dbReference type="OrthoDB" id="2082605at2"/>
<feature type="repeat" description="TPR" evidence="1">
    <location>
        <begin position="507"/>
        <end position="540"/>
    </location>
</feature>
<dbReference type="SUPFAM" id="SSF48452">
    <property type="entry name" value="TPR-like"/>
    <property type="match status" value="3"/>
</dbReference>
<dbReference type="Gene3D" id="1.25.40.10">
    <property type="entry name" value="Tetratricopeptide repeat domain"/>
    <property type="match status" value="5"/>
</dbReference>
<gene>
    <name evidence="2" type="ORF">SAMN02746019_00002090</name>
</gene>
<feature type="repeat" description="TPR" evidence="1">
    <location>
        <begin position="150"/>
        <end position="183"/>
    </location>
</feature>
<name>A0A212R6U7_9CHLR</name>
<dbReference type="InterPro" id="IPR019734">
    <property type="entry name" value="TPR_rpt"/>
</dbReference>
<dbReference type="Pfam" id="PF13432">
    <property type="entry name" value="TPR_16"/>
    <property type="match status" value="3"/>
</dbReference>
<reference evidence="3" key="1">
    <citation type="submission" date="2017-06" db="EMBL/GenBank/DDBJ databases">
        <authorList>
            <person name="Varghese N."/>
            <person name="Submissions S."/>
        </authorList>
    </citation>
    <scope>NUCLEOTIDE SEQUENCE [LARGE SCALE GENOMIC DNA]</scope>
    <source>
        <strain evidence="3">JAD2</strain>
    </source>
</reference>
<feature type="repeat" description="TPR" evidence="1">
    <location>
        <begin position="96"/>
        <end position="129"/>
    </location>
</feature>
<dbReference type="GO" id="GO:0008233">
    <property type="term" value="F:peptidase activity"/>
    <property type="evidence" value="ECO:0007669"/>
    <property type="project" value="UniProtKB-KW"/>
</dbReference>
<protein>
    <submittedName>
        <fullName evidence="2">Putative Zn-dependent protease, contains TPR repeats</fullName>
    </submittedName>
</protein>
<dbReference type="InterPro" id="IPR011990">
    <property type="entry name" value="TPR-like_helical_dom_sf"/>
</dbReference>
<keyword evidence="3" id="KW-1185">Reference proteome</keyword>
<feature type="repeat" description="TPR" evidence="1">
    <location>
        <begin position="710"/>
        <end position="743"/>
    </location>
</feature>
<dbReference type="PROSITE" id="PS50293">
    <property type="entry name" value="TPR_REGION"/>
    <property type="match status" value="1"/>
</dbReference>
<keyword evidence="2" id="KW-0645">Protease</keyword>
<dbReference type="InParanoid" id="A0A212R6U7"/>
<evidence type="ECO:0000313" key="2">
    <source>
        <dbReference type="EMBL" id="SNB67916.1"/>
    </source>
</evidence>
<dbReference type="GO" id="GO:0006508">
    <property type="term" value="P:proteolysis"/>
    <property type="evidence" value="ECO:0007669"/>
    <property type="project" value="UniProtKB-KW"/>
</dbReference>
<keyword evidence="2" id="KW-0378">Hydrolase</keyword>
<dbReference type="SMART" id="SM00028">
    <property type="entry name" value="TPR"/>
    <property type="match status" value="8"/>
</dbReference>
<dbReference type="AlphaFoldDB" id="A0A212R6U7"/>
<dbReference type="PANTHER" id="PTHR12558:SF13">
    <property type="entry name" value="CELL DIVISION CYCLE PROTEIN 27 HOMOLOG"/>
    <property type="match status" value="1"/>
</dbReference>
<dbReference type="RefSeq" id="WP_159461681.1">
    <property type="nucleotide sequence ID" value="NZ_FYEK01000035.1"/>
</dbReference>
<proteinExistence type="predicted"/>
<evidence type="ECO:0000313" key="3">
    <source>
        <dbReference type="Proteomes" id="UP000197025"/>
    </source>
</evidence>
<evidence type="ECO:0000256" key="1">
    <source>
        <dbReference type="PROSITE-ProRule" id="PRU00339"/>
    </source>
</evidence>
<sequence>MGEERLRYEQALQRGHAALWQKQWAAAIAAYREALTVAPEEPEALTGLGLACMEAGRYEEALEAFRQLERLRPEDPAPVWRLAEVHQRAGRAAEAAAHYHRAGRMFADRGDLRRAIQAWAQAIRLDPGRIETLEALAQAYRQLDQREAAIRVDLALARAWIQQGDLQRALEAIDAALALDPDHPQALQARDWLRVQLARRTGTGPLPRPTSRAEGAEAEQARAEALWMLAPEEAEAPADPIRRALSQALRELADLVFSEEPGSFSESEWFRIHALLGRAVDAHAQGQLREALAFYEQVRAAGLEHPALPFAIGAALAELRRCEEAASYLRRATDVPTYAFAGLLLLARCEERQGAAASAALRYLEALESLDQELAREESREVLRERYRFLRSWLPRHPERQAALLEGARQILESPTWEDRILWIRQALDQWTAGTPFRLTLADVLLSPQGERVLLDLGQTYTWAQLGLFYSALEEALRILAGAPFAPLPHLILGQLLAWGRHIPAAANKFRALGTYFLYLEDPSMALAAFEQVTRLAPMDLPALERLLQLAQTLGDAPRALQAFCGLVDAHMQMADLEQAERIGREGLAWASRHGLPGSALSPLLRRLVEIAVQRLDWSGAIEHLERLRALAPEDLEARWGLVEAYLRANRKDAAVQELQQLVERARAAGRLAEAARNLEELILLFPEELALRQQAAQLYLELEQPEAAVAHLERMGEQYLQAGRLSEAQAVYRSLMRLNPAQAERYRALLSSGG</sequence>
<dbReference type="PANTHER" id="PTHR12558">
    <property type="entry name" value="CELL DIVISION CYCLE 16,23,27"/>
    <property type="match status" value="1"/>
</dbReference>
<accession>A0A212R6U7</accession>
<keyword evidence="1" id="KW-0802">TPR repeat</keyword>
<feature type="repeat" description="TPR" evidence="1">
    <location>
        <begin position="42"/>
        <end position="75"/>
    </location>
</feature>
<organism evidence="2 3">
    <name type="scientific">Thermoflexus hugenholtzii JAD2</name>
    <dbReference type="NCBI Taxonomy" id="877466"/>
    <lineage>
        <taxon>Bacteria</taxon>
        <taxon>Bacillati</taxon>
        <taxon>Chloroflexota</taxon>
        <taxon>Thermoflexia</taxon>
        <taxon>Thermoflexales</taxon>
        <taxon>Thermoflexaceae</taxon>
        <taxon>Thermoflexus</taxon>
    </lineage>
</organism>